<evidence type="ECO:0000313" key="4">
    <source>
        <dbReference type="Proteomes" id="UP000008820"/>
    </source>
</evidence>
<dbReference type="GO" id="GO:0003700">
    <property type="term" value="F:DNA-binding transcription factor activity"/>
    <property type="evidence" value="ECO:0007669"/>
    <property type="project" value="InterPro"/>
</dbReference>
<sequence>MSPSPPTPLPWSSCSMFMVATDHWTNGHSNPIDTTGEQQLNTPEPVDIRGFEYEGSVGGLDPADNPRNAISKNHITNSSITTMNGEERSNYSVSRHGNKGEQPFEFKLIPATSPTSPWGTTDFNTSWQFERCPEETVLSPEMSYLSPHQSPSGVASPDTNSGVSSEADEFETCVDFNKIQPNIEVFRVSEANEYSTSLTDEIEQLSESFYCKAEDLISIQNPTLDGTVAVPPFFLKVLQEEESNTSDGTPLSPSVSNGNVYDTRPPIVTKFLSDADKNDGDFEQENAEDDVAEATAITPATLQSVSNDALDLKTQTQLEHNYTIKLPLLEAGNPGYIVTTNNTLVKEPSLKPRDPTVILPLVQQPPKRTQPSAIKRQLFQTKMKTDMATGNKLKLKMPTASAQLVAPVGILNTPDLTNQVLELEAEAEILSAEDQFDLITYLSSGTDYDVVPLSPVEEKPTVPKEEPVQPESTICPEALSQLLANPAKRKLPMITLDNLEELTGPLTPKKFRSATSSTASSVCGDSVSEVSSSNKKRRGRPPKQSSLVSDRTEYQHLSEEDQRYREQRDKNNEASRKSRINRRDRELKLEHEANALNQQYQELENEERTLIRDCARWRRAVMRLALL</sequence>
<dbReference type="EnsemblMetazoa" id="AAEL009645-RD">
    <property type="protein sequence ID" value="AAEL009645-PD"/>
    <property type="gene ID" value="AAEL009645"/>
</dbReference>
<keyword evidence="4" id="KW-1185">Reference proteome</keyword>
<proteinExistence type="predicted"/>
<dbReference type="CDD" id="cd14813">
    <property type="entry name" value="bZIP_BmCbz-like"/>
    <property type="match status" value="1"/>
</dbReference>
<feature type="region of interest" description="Disordered" evidence="1">
    <location>
        <begin position="143"/>
        <end position="165"/>
    </location>
</feature>
<feature type="compositionally biased region" description="Basic and acidic residues" evidence="1">
    <location>
        <begin position="456"/>
        <end position="467"/>
    </location>
</feature>
<name>A0A6I8TIF4_AEDAE</name>
<evidence type="ECO:0000313" key="3">
    <source>
        <dbReference type="EnsemblMetazoa" id="AAEL009645-PC"/>
    </source>
</evidence>
<reference evidence="3 4" key="1">
    <citation type="submission" date="2017-06" db="EMBL/GenBank/DDBJ databases">
        <title>Aedes aegypti genome working group (AGWG) sequencing and assembly.</title>
        <authorList>
            <consortium name="Aedes aegypti Genome Working Group (AGWG)"/>
            <person name="Matthews B.J."/>
        </authorList>
    </citation>
    <scope>NUCLEOTIDE SEQUENCE [LARGE SCALE GENOMIC DNA]</scope>
    <source>
        <strain evidence="3 4">LVP_AGWG</strain>
    </source>
</reference>
<protein>
    <recommendedName>
        <fullName evidence="2">BZIP domain-containing protein</fullName>
    </recommendedName>
</protein>
<dbReference type="Proteomes" id="UP000008820">
    <property type="component" value="Chromosome 1"/>
</dbReference>
<feature type="compositionally biased region" description="Polar residues" evidence="1">
    <location>
        <begin position="146"/>
        <end position="164"/>
    </location>
</feature>
<evidence type="ECO:0000256" key="1">
    <source>
        <dbReference type="SAM" id="MobiDB-lite"/>
    </source>
</evidence>
<dbReference type="EnsemblMetazoa" id="AAEL009645-RC">
    <property type="protein sequence ID" value="AAEL009645-PC"/>
    <property type="gene ID" value="AAEL009645"/>
</dbReference>
<dbReference type="Pfam" id="PF07716">
    <property type="entry name" value="bZIP_2"/>
    <property type="match status" value="1"/>
</dbReference>
<feature type="compositionally biased region" description="Polar residues" evidence="1">
    <location>
        <begin position="513"/>
        <end position="533"/>
    </location>
</feature>
<feature type="region of interest" description="Disordered" evidence="1">
    <location>
        <begin position="504"/>
        <end position="584"/>
    </location>
</feature>
<reference evidence="3" key="2">
    <citation type="submission" date="2020-05" db="UniProtKB">
        <authorList>
            <consortium name="EnsemblMetazoa"/>
        </authorList>
    </citation>
    <scope>IDENTIFICATION</scope>
    <source>
        <strain evidence="3">LVP_AGWG</strain>
    </source>
</reference>
<dbReference type="SUPFAM" id="SSF57959">
    <property type="entry name" value="Leucine zipper domain"/>
    <property type="match status" value="1"/>
</dbReference>
<dbReference type="OrthoDB" id="6624782at2759"/>
<evidence type="ECO:0000259" key="2">
    <source>
        <dbReference type="PROSITE" id="PS50217"/>
    </source>
</evidence>
<dbReference type="GO" id="GO:0005634">
    <property type="term" value="C:nucleus"/>
    <property type="evidence" value="ECO:0007669"/>
    <property type="project" value="UniProtKB-ARBA"/>
</dbReference>
<dbReference type="InterPro" id="IPR004827">
    <property type="entry name" value="bZIP"/>
</dbReference>
<accession>A0A6I8TIF4</accession>
<dbReference type="InParanoid" id="A0A6I8TIF4"/>
<dbReference type="Gene3D" id="1.20.5.170">
    <property type="match status" value="1"/>
</dbReference>
<feature type="region of interest" description="Disordered" evidence="1">
    <location>
        <begin position="452"/>
        <end position="471"/>
    </location>
</feature>
<dbReference type="PROSITE" id="PS50217">
    <property type="entry name" value="BZIP"/>
    <property type="match status" value="1"/>
</dbReference>
<dbReference type="AlphaFoldDB" id="A0A6I8TIF4"/>
<dbReference type="InterPro" id="IPR046347">
    <property type="entry name" value="bZIP_sf"/>
</dbReference>
<feature type="domain" description="BZIP" evidence="2">
    <location>
        <begin position="561"/>
        <end position="624"/>
    </location>
</feature>
<organism evidence="3 4">
    <name type="scientific">Aedes aegypti</name>
    <name type="common">Yellowfever mosquito</name>
    <name type="synonym">Culex aegypti</name>
    <dbReference type="NCBI Taxonomy" id="7159"/>
    <lineage>
        <taxon>Eukaryota</taxon>
        <taxon>Metazoa</taxon>
        <taxon>Ecdysozoa</taxon>
        <taxon>Arthropoda</taxon>
        <taxon>Hexapoda</taxon>
        <taxon>Insecta</taxon>
        <taxon>Pterygota</taxon>
        <taxon>Neoptera</taxon>
        <taxon>Endopterygota</taxon>
        <taxon>Diptera</taxon>
        <taxon>Nematocera</taxon>
        <taxon>Culicoidea</taxon>
        <taxon>Culicidae</taxon>
        <taxon>Culicinae</taxon>
        <taxon>Aedini</taxon>
        <taxon>Aedes</taxon>
        <taxon>Stegomyia</taxon>
    </lineage>
</organism>
<feature type="compositionally biased region" description="Basic and acidic residues" evidence="1">
    <location>
        <begin position="550"/>
        <end position="584"/>
    </location>
</feature>
<gene>
    <name evidence="3" type="primary">5580019</name>
</gene>